<feature type="active site" evidence="10">
    <location>
        <position position="124"/>
    </location>
</feature>
<keyword evidence="5" id="KW-0677">Repeat</keyword>
<dbReference type="GO" id="GO:0036503">
    <property type="term" value="P:ERAD pathway"/>
    <property type="evidence" value="ECO:0007669"/>
    <property type="project" value="TreeGrafter"/>
</dbReference>
<comment type="subcellular location">
    <subcellularLocation>
        <location evidence="1">Cytoplasm</location>
    </subcellularLocation>
</comment>
<keyword evidence="4 10" id="KW-0540">Nuclease</keyword>
<sequence length="235" mass="27635">MVDKNLNYNKDSLKIIEGDEESKYEEFYKNNQEDLQSYDFTDMKSILQRQKKLLCNLKLRDFASQMESKQNQNYLNNLLELSQVCIILCSGGVFSMAFYDNKGKCFLHKSDSKYVVRKKAGQRQLAKDKNAGSQIQSMGSQIRRDQEKLHQEKVRCLIQYHAEDLQNSSIIFLQAPGINKLILLSEGEPLLKYLNKTRSLCISSKKANYTENERIYKHITNYQYKYINQKYLLYI</sequence>
<evidence type="ECO:0000256" key="10">
    <source>
        <dbReference type="PROSITE-ProRule" id="PRU01389"/>
    </source>
</evidence>
<dbReference type="PROSITE" id="PS52044">
    <property type="entry name" value="VLRF1"/>
    <property type="match status" value="1"/>
</dbReference>
<dbReference type="InParanoid" id="A0A0V0QI84"/>
<keyword evidence="8" id="KW-0040">ANK repeat</keyword>
<keyword evidence="7 10" id="KW-0378">Hydrolase</keyword>
<keyword evidence="13" id="KW-1185">Reference proteome</keyword>
<evidence type="ECO:0000256" key="4">
    <source>
        <dbReference type="ARBA" id="ARBA00022722"/>
    </source>
</evidence>
<dbReference type="OrthoDB" id="429841at2759"/>
<accession>A0A0V0QI84</accession>
<dbReference type="AlphaFoldDB" id="A0A0V0QI84"/>
<dbReference type="PANTHER" id="PTHR16036:SF2">
    <property type="entry name" value="TRNA ENDONUCLEASE ANKZF1"/>
    <property type="match status" value="1"/>
</dbReference>
<keyword evidence="3 10" id="KW-0963">Cytoplasm</keyword>
<dbReference type="PANTHER" id="PTHR16036">
    <property type="entry name" value="ANKYRIN REPEAT AND ZINC FINGER DOMAIN-CONTAINING PROTEIN 1"/>
    <property type="match status" value="1"/>
</dbReference>
<feature type="domain" description="VLRF1" evidence="11">
    <location>
        <begin position="80"/>
        <end position="222"/>
    </location>
</feature>
<evidence type="ECO:0000256" key="1">
    <source>
        <dbReference type="ARBA" id="ARBA00004496"/>
    </source>
</evidence>
<dbReference type="InterPro" id="IPR047139">
    <property type="entry name" value="ANKZ1/VMS1"/>
</dbReference>
<evidence type="ECO:0000256" key="5">
    <source>
        <dbReference type="ARBA" id="ARBA00022737"/>
    </source>
</evidence>
<dbReference type="EMBL" id="LDAU01000159">
    <property type="protein sequence ID" value="KRX01983.1"/>
    <property type="molecule type" value="Genomic_DNA"/>
</dbReference>
<evidence type="ECO:0000256" key="6">
    <source>
        <dbReference type="ARBA" id="ARBA00022759"/>
    </source>
</evidence>
<evidence type="ECO:0000313" key="12">
    <source>
        <dbReference type="EMBL" id="KRX01983.1"/>
    </source>
</evidence>
<gene>
    <name evidence="12" type="ORF">PPERSA_07628</name>
</gene>
<dbReference type="GO" id="GO:0005737">
    <property type="term" value="C:cytoplasm"/>
    <property type="evidence" value="ECO:0007669"/>
    <property type="project" value="UniProtKB-SubCell"/>
</dbReference>
<proteinExistence type="inferred from homology"/>
<evidence type="ECO:0000259" key="11">
    <source>
        <dbReference type="PROSITE" id="PS52044"/>
    </source>
</evidence>
<evidence type="ECO:0000313" key="13">
    <source>
        <dbReference type="Proteomes" id="UP000054937"/>
    </source>
</evidence>
<evidence type="ECO:0000256" key="8">
    <source>
        <dbReference type="ARBA" id="ARBA00023043"/>
    </source>
</evidence>
<evidence type="ECO:0000256" key="9">
    <source>
        <dbReference type="ARBA" id="ARBA00023054"/>
    </source>
</evidence>
<comment type="caution">
    <text evidence="12">The sequence shown here is derived from an EMBL/GenBank/DDBJ whole genome shotgun (WGS) entry which is preliminary data.</text>
</comment>
<evidence type="ECO:0000256" key="2">
    <source>
        <dbReference type="ARBA" id="ARBA00009262"/>
    </source>
</evidence>
<evidence type="ECO:0000256" key="3">
    <source>
        <dbReference type="ARBA" id="ARBA00022490"/>
    </source>
</evidence>
<protein>
    <recommendedName>
        <fullName evidence="11">VLRF1 domain-containing protein</fullName>
    </recommendedName>
</protein>
<keyword evidence="6 10" id="KW-0255">Endonuclease</keyword>
<comment type="similarity">
    <text evidence="2 10">Belongs to the ANKZF1/VMS1 family.</text>
</comment>
<reference evidence="12 13" key="1">
    <citation type="journal article" date="2015" name="Sci. Rep.">
        <title>Genome of the facultative scuticociliatosis pathogen Pseudocohnilembus persalinus provides insight into its virulence through horizontal gene transfer.</title>
        <authorList>
            <person name="Xiong J."/>
            <person name="Wang G."/>
            <person name="Cheng J."/>
            <person name="Tian M."/>
            <person name="Pan X."/>
            <person name="Warren A."/>
            <person name="Jiang C."/>
            <person name="Yuan D."/>
            <person name="Miao W."/>
        </authorList>
    </citation>
    <scope>NUCLEOTIDE SEQUENCE [LARGE SCALE GENOMIC DNA]</scope>
    <source>
        <strain evidence="12">36N120E</strain>
    </source>
</reference>
<dbReference type="GO" id="GO:0004519">
    <property type="term" value="F:endonuclease activity"/>
    <property type="evidence" value="ECO:0007669"/>
    <property type="project" value="UniProtKB-KW"/>
</dbReference>
<comment type="domain">
    <text evidence="10">The VLRF1 domain mediates binding to the 60S ribosomal subunit.</text>
</comment>
<keyword evidence="9" id="KW-0175">Coiled coil</keyword>
<dbReference type="GO" id="GO:0016787">
    <property type="term" value="F:hydrolase activity"/>
    <property type="evidence" value="ECO:0007669"/>
    <property type="project" value="UniProtKB-KW"/>
</dbReference>
<dbReference type="Proteomes" id="UP000054937">
    <property type="component" value="Unassembled WGS sequence"/>
</dbReference>
<dbReference type="InterPro" id="IPR041175">
    <property type="entry name" value="VLRF1/Vms1"/>
</dbReference>
<organism evidence="12 13">
    <name type="scientific">Pseudocohnilembus persalinus</name>
    <name type="common">Ciliate</name>
    <dbReference type="NCBI Taxonomy" id="266149"/>
    <lineage>
        <taxon>Eukaryota</taxon>
        <taxon>Sar</taxon>
        <taxon>Alveolata</taxon>
        <taxon>Ciliophora</taxon>
        <taxon>Intramacronucleata</taxon>
        <taxon>Oligohymenophorea</taxon>
        <taxon>Scuticociliatia</taxon>
        <taxon>Philasterida</taxon>
        <taxon>Pseudocohnilembidae</taxon>
        <taxon>Pseudocohnilembus</taxon>
    </lineage>
</organism>
<name>A0A0V0QI84_PSEPJ</name>
<evidence type="ECO:0000256" key="7">
    <source>
        <dbReference type="ARBA" id="ARBA00022801"/>
    </source>
</evidence>
<dbReference type="Pfam" id="PF18826">
    <property type="entry name" value="bVLRF1"/>
    <property type="match status" value="1"/>
</dbReference>